<dbReference type="SUPFAM" id="SSF55031">
    <property type="entry name" value="Bacterial exopeptidase dimerisation domain"/>
    <property type="match status" value="1"/>
</dbReference>
<evidence type="ECO:0000256" key="2">
    <source>
        <dbReference type="ARBA" id="ARBA00022801"/>
    </source>
</evidence>
<comment type="caution">
    <text evidence="4">The sequence shown here is derived from an EMBL/GenBank/DDBJ whole genome shotgun (WGS) entry which is preliminary data.</text>
</comment>
<keyword evidence="2" id="KW-0378">Hydrolase</keyword>
<reference evidence="4 5" key="1">
    <citation type="submission" date="2021-01" db="EMBL/GenBank/DDBJ databases">
        <title>Genomic Encyclopedia of Type Strains, Phase IV (KMG-IV): sequencing the most valuable type-strain genomes for metagenomic binning, comparative biology and taxonomic classification.</title>
        <authorList>
            <person name="Goeker M."/>
        </authorList>
    </citation>
    <scope>NUCLEOTIDE SEQUENCE [LARGE SCALE GENOMIC DNA]</scope>
    <source>
        <strain evidence="4 5">DSM 25540</strain>
    </source>
</reference>
<dbReference type="RefSeq" id="WP_239575199.1">
    <property type="nucleotide sequence ID" value="NZ_JAFBEC010000002.1"/>
</dbReference>
<evidence type="ECO:0000313" key="5">
    <source>
        <dbReference type="Proteomes" id="UP000741863"/>
    </source>
</evidence>
<protein>
    <submittedName>
        <fullName evidence="4">Acetylornithine deacetylase/succinyl-diaminopimelate desuccinylase-like protein</fullName>
    </submittedName>
</protein>
<dbReference type="Pfam" id="PF07687">
    <property type="entry name" value="M20_dimer"/>
    <property type="match status" value="1"/>
</dbReference>
<evidence type="ECO:0000256" key="1">
    <source>
        <dbReference type="ARBA" id="ARBA00022723"/>
    </source>
</evidence>
<keyword evidence="1" id="KW-0479">Metal-binding</keyword>
<dbReference type="Proteomes" id="UP000741863">
    <property type="component" value="Unassembled WGS sequence"/>
</dbReference>
<evidence type="ECO:0000313" key="4">
    <source>
        <dbReference type="EMBL" id="MBM7631633.1"/>
    </source>
</evidence>
<dbReference type="Pfam" id="PF01546">
    <property type="entry name" value="Peptidase_M20"/>
    <property type="match status" value="1"/>
</dbReference>
<sequence>MDTYKQVYEQLKQMKAVEEAITFLANDDTRTLEEQIVLAEIPAPPFKEEKRTDYIYEQLEHLGLVDVQKDEEGNVFGAYEGTEDGPTLFVSAHADSVFAEDVDTTVTHKEGTYYGAGITDDARGLAAMLSIVRAFTTNKLSIKGKIIFGATVGEEGVGDLRGVKAFFEHHTDVDGFISIDAVSPTEIIYLGTGSYRYEVTISGPGGHSFGAFGTPSALHVAAKAAAKLTEYDVTDVPKTTFNIGSIQGGTSPTAIAEFARMTIDLRSNGNLQLQAIDDYLHQALATAINEESTRAPLGKLTYTVTKIGDRPVGTQSTDAPIVRVAEMATKSLDLTPKLAGPASTDANHPIHLGIPALTLGAGGEAGAAHTLNEWYRPTNSYLGPQRVLYTILGLVGTHETESLLPRRLAK</sequence>
<proteinExistence type="predicted"/>
<dbReference type="InterPro" id="IPR011650">
    <property type="entry name" value="Peptidase_M20_dimer"/>
</dbReference>
<dbReference type="InterPro" id="IPR050072">
    <property type="entry name" value="Peptidase_M20A"/>
</dbReference>
<dbReference type="Gene3D" id="3.40.630.10">
    <property type="entry name" value="Zn peptidases"/>
    <property type="match status" value="1"/>
</dbReference>
<dbReference type="PANTHER" id="PTHR43808:SF17">
    <property type="entry name" value="PEPTIDASE M20"/>
    <property type="match status" value="1"/>
</dbReference>
<dbReference type="PANTHER" id="PTHR43808">
    <property type="entry name" value="ACETYLORNITHINE DEACETYLASE"/>
    <property type="match status" value="1"/>
</dbReference>
<evidence type="ECO:0000259" key="3">
    <source>
        <dbReference type="Pfam" id="PF07687"/>
    </source>
</evidence>
<gene>
    <name evidence="4" type="ORF">JOD17_000725</name>
</gene>
<dbReference type="Gene3D" id="3.30.70.360">
    <property type="match status" value="1"/>
</dbReference>
<name>A0ABS2P9V9_9BACL</name>
<accession>A0ABS2P9V9</accession>
<dbReference type="InterPro" id="IPR036264">
    <property type="entry name" value="Bact_exopeptidase_dim_dom"/>
</dbReference>
<dbReference type="SUPFAM" id="SSF53187">
    <property type="entry name" value="Zn-dependent exopeptidases"/>
    <property type="match status" value="1"/>
</dbReference>
<dbReference type="InterPro" id="IPR002933">
    <property type="entry name" value="Peptidase_M20"/>
</dbReference>
<keyword evidence="5" id="KW-1185">Reference proteome</keyword>
<organism evidence="4 5">
    <name type="scientific">Geomicrobium sediminis</name>
    <dbReference type="NCBI Taxonomy" id="1347788"/>
    <lineage>
        <taxon>Bacteria</taxon>
        <taxon>Bacillati</taxon>
        <taxon>Bacillota</taxon>
        <taxon>Bacilli</taxon>
        <taxon>Bacillales</taxon>
        <taxon>Geomicrobium</taxon>
    </lineage>
</organism>
<dbReference type="EMBL" id="JAFBEC010000002">
    <property type="protein sequence ID" value="MBM7631633.1"/>
    <property type="molecule type" value="Genomic_DNA"/>
</dbReference>
<feature type="domain" description="Peptidase M20 dimerisation" evidence="3">
    <location>
        <begin position="193"/>
        <end position="287"/>
    </location>
</feature>